<comment type="subcellular location">
    <subcellularLocation>
        <location evidence="1">Nucleus</location>
    </subcellularLocation>
</comment>
<dbReference type="EMBL" id="LRBS01000086">
    <property type="protein sequence ID" value="OII75615.1"/>
    <property type="molecule type" value="Genomic_DNA"/>
</dbReference>
<dbReference type="SUPFAM" id="SSF88798">
    <property type="entry name" value="N-terminal, heterodimerisation domain of RBP7 (RpoE)"/>
    <property type="match status" value="1"/>
</dbReference>
<sequence>MFFFVELWKNISLSPNQLGPRYDEHIDDILRSQVEGQWITSFGYVVCVVRILLRQPGRIQDGTGLIIVPIKYQAIVYRPMKGEVIDGTVESVNELGIIVNCGPLKRVFVSQSALPENISYSSGVDGSTARAYLDSKSQLQIKQDTEVRVRLRGVNHETLSAVAEMNSDYLGPVEDS</sequence>
<dbReference type="GO" id="GO:0045948">
    <property type="term" value="P:positive regulation of translational initiation"/>
    <property type="evidence" value="ECO:0007669"/>
    <property type="project" value="TreeGrafter"/>
</dbReference>
<organism evidence="6 7">
    <name type="scientific">Cryptosporidium andersoni</name>
    <dbReference type="NCBI Taxonomy" id="117008"/>
    <lineage>
        <taxon>Eukaryota</taxon>
        <taxon>Sar</taxon>
        <taxon>Alveolata</taxon>
        <taxon>Apicomplexa</taxon>
        <taxon>Conoidasida</taxon>
        <taxon>Coccidia</taxon>
        <taxon>Eucoccidiorida</taxon>
        <taxon>Eimeriorina</taxon>
        <taxon>Cryptosporidiidae</taxon>
        <taxon>Cryptosporidium</taxon>
    </lineage>
</organism>
<protein>
    <submittedName>
        <fullName evidence="6">DNA-directed RNA polymerase II subunit RPB7</fullName>
    </submittedName>
</protein>
<dbReference type="InterPro" id="IPR036898">
    <property type="entry name" value="RNA_pol_Rpb7-like_N_sf"/>
</dbReference>
<dbReference type="VEuPathDB" id="CryptoDB:cand_026860"/>
<dbReference type="Pfam" id="PF03876">
    <property type="entry name" value="SHS2_Rpb7-N"/>
    <property type="match status" value="1"/>
</dbReference>
<dbReference type="OrthoDB" id="1162399at2759"/>
<dbReference type="GO" id="GO:0060213">
    <property type="term" value="P:positive regulation of nuclear-transcribed mRNA poly(A) tail shortening"/>
    <property type="evidence" value="ECO:0007669"/>
    <property type="project" value="TreeGrafter"/>
</dbReference>
<evidence type="ECO:0000256" key="2">
    <source>
        <dbReference type="ARBA" id="ARBA00009307"/>
    </source>
</evidence>
<feature type="domain" description="S1 motif" evidence="5">
    <location>
        <begin position="82"/>
        <end position="166"/>
    </location>
</feature>
<dbReference type="GeneID" id="92366870"/>
<dbReference type="GO" id="GO:0000932">
    <property type="term" value="C:P-body"/>
    <property type="evidence" value="ECO:0007669"/>
    <property type="project" value="TreeGrafter"/>
</dbReference>
<dbReference type="GO" id="GO:0003727">
    <property type="term" value="F:single-stranded RNA binding"/>
    <property type="evidence" value="ECO:0007669"/>
    <property type="project" value="TreeGrafter"/>
</dbReference>
<evidence type="ECO:0000256" key="3">
    <source>
        <dbReference type="ARBA" id="ARBA00022478"/>
    </source>
</evidence>
<dbReference type="PROSITE" id="PS50126">
    <property type="entry name" value="S1"/>
    <property type="match status" value="1"/>
</dbReference>
<dbReference type="InterPro" id="IPR005576">
    <property type="entry name" value="Rpb7-like_N"/>
</dbReference>
<dbReference type="InterPro" id="IPR012340">
    <property type="entry name" value="NA-bd_OB-fold"/>
</dbReference>
<dbReference type="GO" id="GO:0003697">
    <property type="term" value="F:single-stranded DNA binding"/>
    <property type="evidence" value="ECO:0007669"/>
    <property type="project" value="TreeGrafter"/>
</dbReference>
<dbReference type="FunFam" id="3.30.1490.120:FF:000001">
    <property type="entry name" value="DNA-directed RNA polymerase II subunit RPB7"/>
    <property type="match status" value="1"/>
</dbReference>
<evidence type="ECO:0000256" key="1">
    <source>
        <dbReference type="ARBA" id="ARBA00004123"/>
    </source>
</evidence>
<gene>
    <name evidence="6" type="ORF">cand_026860</name>
</gene>
<comment type="similarity">
    <text evidence="2">Belongs to the eukaryotic RPB7/RPC8 RNA polymerase subunit family.</text>
</comment>
<evidence type="ECO:0000313" key="7">
    <source>
        <dbReference type="Proteomes" id="UP000186804"/>
    </source>
</evidence>
<keyword evidence="3 6" id="KW-0240">DNA-directed RNA polymerase</keyword>
<dbReference type="GO" id="GO:0031369">
    <property type="term" value="F:translation initiation factor binding"/>
    <property type="evidence" value="ECO:0007669"/>
    <property type="project" value="TreeGrafter"/>
</dbReference>
<dbReference type="GO" id="GO:0006367">
    <property type="term" value="P:transcription initiation at RNA polymerase II promoter"/>
    <property type="evidence" value="ECO:0007669"/>
    <property type="project" value="TreeGrafter"/>
</dbReference>
<accession>A0A1J4MNK6</accession>
<reference evidence="6 7" key="1">
    <citation type="submission" date="2016-10" db="EMBL/GenBank/DDBJ databases">
        <title>Reductive evolution of mitochondrial metabolism and differential evolution of invasion-related proteins in Cryptosporidium.</title>
        <authorList>
            <person name="Liu S."/>
            <person name="Roellig D.M."/>
            <person name="Guo Y."/>
            <person name="Li N."/>
            <person name="Frace M.A."/>
            <person name="Tang K."/>
            <person name="Zhang L."/>
            <person name="Feng Y."/>
            <person name="Xiao L."/>
        </authorList>
    </citation>
    <scope>NUCLEOTIDE SEQUENCE [LARGE SCALE GENOMIC DNA]</scope>
    <source>
        <strain evidence="6">30847</strain>
    </source>
</reference>
<dbReference type="SUPFAM" id="SSF50249">
    <property type="entry name" value="Nucleic acid-binding proteins"/>
    <property type="match status" value="1"/>
</dbReference>
<dbReference type="InterPro" id="IPR045113">
    <property type="entry name" value="Rpb7-like"/>
</dbReference>
<proteinExistence type="inferred from homology"/>
<dbReference type="Gene3D" id="2.40.50.140">
    <property type="entry name" value="Nucleic acid-binding proteins"/>
    <property type="match status" value="1"/>
</dbReference>
<dbReference type="PANTHER" id="PTHR12709">
    <property type="entry name" value="DNA-DIRECTED RNA POLYMERASE II, III"/>
    <property type="match status" value="1"/>
</dbReference>
<keyword evidence="4" id="KW-0804">Transcription</keyword>
<evidence type="ECO:0000256" key="4">
    <source>
        <dbReference type="ARBA" id="ARBA00023163"/>
    </source>
</evidence>
<dbReference type="Proteomes" id="UP000186804">
    <property type="component" value="Unassembled WGS sequence"/>
</dbReference>
<dbReference type="GO" id="GO:0005665">
    <property type="term" value="C:RNA polymerase II, core complex"/>
    <property type="evidence" value="ECO:0007669"/>
    <property type="project" value="TreeGrafter"/>
</dbReference>
<evidence type="ECO:0000259" key="5">
    <source>
        <dbReference type="PROSITE" id="PS50126"/>
    </source>
</evidence>
<dbReference type="CDD" id="cd04329">
    <property type="entry name" value="RNAP_II_Rpb7_N"/>
    <property type="match status" value="1"/>
</dbReference>
<dbReference type="InterPro" id="IPR003029">
    <property type="entry name" value="S1_domain"/>
</dbReference>
<name>A0A1J4MNK6_9CRYT</name>
<dbReference type="Gene3D" id="3.30.1490.120">
    <property type="entry name" value="RNA polymerase Rpb7-like, N-terminal domain"/>
    <property type="match status" value="1"/>
</dbReference>
<dbReference type="AlphaFoldDB" id="A0A1J4MNK6"/>
<dbReference type="PANTHER" id="PTHR12709:SF4">
    <property type="entry name" value="DNA-DIRECTED RNA POLYMERASE II SUBUNIT RPB7"/>
    <property type="match status" value="1"/>
</dbReference>
<keyword evidence="7" id="KW-1185">Reference proteome</keyword>
<dbReference type="Pfam" id="PF00575">
    <property type="entry name" value="S1"/>
    <property type="match status" value="1"/>
</dbReference>
<evidence type="ECO:0000313" key="6">
    <source>
        <dbReference type="EMBL" id="OII75615.1"/>
    </source>
</evidence>
<comment type="caution">
    <text evidence="6">The sequence shown here is derived from an EMBL/GenBank/DDBJ whole genome shotgun (WGS) entry which is preliminary data.</text>
</comment>
<dbReference type="RefSeq" id="XP_067067461.1">
    <property type="nucleotide sequence ID" value="XM_067212914.1"/>
</dbReference>